<comment type="caution">
    <text evidence="1">The sequence shown here is derived from an EMBL/GenBank/DDBJ whole genome shotgun (WGS) entry which is preliminary data.</text>
</comment>
<reference evidence="1" key="1">
    <citation type="submission" date="2023-07" db="EMBL/GenBank/DDBJ databases">
        <title>Two novel species in the genus Flavivirga.</title>
        <authorList>
            <person name="Kwon K."/>
        </authorList>
    </citation>
    <scope>NUCLEOTIDE SEQUENCE</scope>
    <source>
        <strain evidence="1">KCTC 52353</strain>
    </source>
</reference>
<evidence type="ECO:0000313" key="1">
    <source>
        <dbReference type="EMBL" id="MDO5970586.1"/>
    </source>
</evidence>
<accession>A0ABT8WC33</accession>
<keyword evidence="2" id="KW-1185">Reference proteome</keyword>
<sequence>MNRKYKLRHITPCPIIALVSAYLENSFGILSDSYLFTKLVTKPRNEIKHVGNKNQMRNFLFLIILCLQSCHEQSEYSKDDALVQSLHCLEIKQELGAISNLRNPYFKQLVKILESDSIPKKNVSDIIMILSIEINRSIENSKRIIDSLKPKHKDTRFFDATYEYLILNENLEAKTKILFNSLINPNSDKNKEKELGQEVETLALQVLTEQTKYKKKESIFHNDNNIVQREVDSIVSIIKSK</sequence>
<dbReference type="Proteomes" id="UP001176883">
    <property type="component" value="Unassembled WGS sequence"/>
</dbReference>
<proteinExistence type="predicted"/>
<dbReference type="RefSeq" id="WP_303278276.1">
    <property type="nucleotide sequence ID" value="NZ_JAUOEK010000120.1"/>
</dbReference>
<organism evidence="1 2">
    <name type="scientific">Flavivirga aquimarina</name>
    <dbReference type="NCBI Taxonomy" id="2027862"/>
    <lineage>
        <taxon>Bacteria</taxon>
        <taxon>Pseudomonadati</taxon>
        <taxon>Bacteroidota</taxon>
        <taxon>Flavobacteriia</taxon>
        <taxon>Flavobacteriales</taxon>
        <taxon>Flavobacteriaceae</taxon>
        <taxon>Flavivirga</taxon>
    </lineage>
</organism>
<evidence type="ECO:0000313" key="2">
    <source>
        <dbReference type="Proteomes" id="UP001176883"/>
    </source>
</evidence>
<protein>
    <submittedName>
        <fullName evidence="1">Uncharacterized protein</fullName>
    </submittedName>
</protein>
<dbReference type="EMBL" id="JAUOEK010000120">
    <property type="protein sequence ID" value="MDO5970586.1"/>
    <property type="molecule type" value="Genomic_DNA"/>
</dbReference>
<name>A0ABT8WC33_9FLAO</name>
<gene>
    <name evidence="1" type="ORF">Q4Q35_12285</name>
</gene>